<evidence type="ECO:0000313" key="7">
    <source>
        <dbReference type="Proteomes" id="UP000235965"/>
    </source>
</evidence>
<dbReference type="Proteomes" id="UP000235965">
    <property type="component" value="Unassembled WGS sequence"/>
</dbReference>
<dbReference type="GO" id="GO:0016197">
    <property type="term" value="P:endosomal transport"/>
    <property type="evidence" value="ECO:0007669"/>
    <property type="project" value="TreeGrafter"/>
</dbReference>
<reference evidence="6 7" key="1">
    <citation type="submission" date="2017-12" db="EMBL/GenBank/DDBJ databases">
        <title>Hemimetabolous genomes reveal molecular basis of termite eusociality.</title>
        <authorList>
            <person name="Harrison M.C."/>
            <person name="Jongepier E."/>
            <person name="Robertson H.M."/>
            <person name="Arning N."/>
            <person name="Bitard-Feildel T."/>
            <person name="Chao H."/>
            <person name="Childers C.P."/>
            <person name="Dinh H."/>
            <person name="Doddapaneni H."/>
            <person name="Dugan S."/>
            <person name="Gowin J."/>
            <person name="Greiner C."/>
            <person name="Han Y."/>
            <person name="Hu H."/>
            <person name="Hughes D.S.T."/>
            <person name="Huylmans A.-K."/>
            <person name="Kemena C."/>
            <person name="Kremer L.P.M."/>
            <person name="Lee S.L."/>
            <person name="Lopez-Ezquerra A."/>
            <person name="Mallet L."/>
            <person name="Monroy-Kuhn J.M."/>
            <person name="Moser A."/>
            <person name="Murali S.C."/>
            <person name="Muzny D.M."/>
            <person name="Otani S."/>
            <person name="Piulachs M.-D."/>
            <person name="Poelchau M."/>
            <person name="Qu J."/>
            <person name="Schaub F."/>
            <person name="Wada-Katsumata A."/>
            <person name="Worley K.C."/>
            <person name="Xie Q."/>
            <person name="Ylla G."/>
            <person name="Poulsen M."/>
            <person name="Gibbs R.A."/>
            <person name="Schal C."/>
            <person name="Richards S."/>
            <person name="Belles X."/>
            <person name="Korb J."/>
            <person name="Bornberg-Bauer E."/>
        </authorList>
    </citation>
    <scope>NUCLEOTIDE SEQUENCE [LARGE SCALE GENOMIC DNA]</scope>
    <source>
        <tissue evidence="6">Whole body</tissue>
    </source>
</reference>
<protein>
    <submittedName>
        <fullName evidence="6">Uncharacterized protein</fullName>
    </submittedName>
</protein>
<dbReference type="OrthoDB" id="1877176at2759"/>
<dbReference type="PANTHER" id="PTHR16082">
    <property type="entry name" value="AP-5 COMPLEX SUBUNIT MU-1"/>
    <property type="match status" value="1"/>
</dbReference>
<dbReference type="GO" id="GO:0015031">
    <property type="term" value="P:protein transport"/>
    <property type="evidence" value="ECO:0007669"/>
    <property type="project" value="UniProtKB-KW"/>
</dbReference>
<evidence type="ECO:0000256" key="5">
    <source>
        <dbReference type="ARBA" id="ARBA00029433"/>
    </source>
</evidence>
<comment type="similarity">
    <text evidence="1">Belongs to the adaptor complexes medium subunit family.</text>
</comment>
<proteinExistence type="inferred from homology"/>
<evidence type="ECO:0000313" key="6">
    <source>
        <dbReference type="EMBL" id="PNF15145.1"/>
    </source>
</evidence>
<evidence type="ECO:0000256" key="3">
    <source>
        <dbReference type="ARBA" id="ARBA00022927"/>
    </source>
</evidence>
<evidence type="ECO:0000256" key="1">
    <source>
        <dbReference type="ARBA" id="ARBA00005324"/>
    </source>
</evidence>
<keyword evidence="7" id="KW-1185">Reference proteome</keyword>
<keyword evidence="3" id="KW-0653">Protein transport</keyword>
<dbReference type="EMBL" id="NEVH01025651">
    <property type="protein sequence ID" value="PNF15145.1"/>
    <property type="molecule type" value="Genomic_DNA"/>
</dbReference>
<evidence type="ECO:0000256" key="4">
    <source>
        <dbReference type="ARBA" id="ARBA00023136"/>
    </source>
</evidence>
<dbReference type="AlphaFoldDB" id="A0A2J7PFN6"/>
<dbReference type="InterPro" id="IPR039591">
    <property type="entry name" value="AP5M1"/>
</dbReference>
<dbReference type="PANTHER" id="PTHR16082:SF2">
    <property type="entry name" value="AP-5 COMPLEX SUBUNIT MU-1"/>
    <property type="match status" value="1"/>
</dbReference>
<dbReference type="GO" id="GO:0005764">
    <property type="term" value="C:lysosome"/>
    <property type="evidence" value="ECO:0007669"/>
    <property type="project" value="TreeGrafter"/>
</dbReference>
<keyword evidence="4" id="KW-0472">Membrane</keyword>
<comment type="subcellular location">
    <subcellularLocation>
        <location evidence="5">Endomembrane system</location>
        <topology evidence="5">Peripheral membrane protein</topology>
        <orientation evidence="5">Cytoplasmic side</orientation>
    </subcellularLocation>
</comment>
<keyword evidence="2" id="KW-0813">Transport</keyword>
<dbReference type="GO" id="GO:0030119">
    <property type="term" value="C:AP-type membrane coat adaptor complex"/>
    <property type="evidence" value="ECO:0007669"/>
    <property type="project" value="TreeGrafter"/>
</dbReference>
<gene>
    <name evidence="6" type="ORF">B7P43_G14818</name>
</gene>
<organism evidence="6 7">
    <name type="scientific">Cryptotermes secundus</name>
    <dbReference type="NCBI Taxonomy" id="105785"/>
    <lineage>
        <taxon>Eukaryota</taxon>
        <taxon>Metazoa</taxon>
        <taxon>Ecdysozoa</taxon>
        <taxon>Arthropoda</taxon>
        <taxon>Hexapoda</taxon>
        <taxon>Insecta</taxon>
        <taxon>Pterygota</taxon>
        <taxon>Neoptera</taxon>
        <taxon>Polyneoptera</taxon>
        <taxon>Dictyoptera</taxon>
        <taxon>Blattodea</taxon>
        <taxon>Blattoidea</taxon>
        <taxon>Termitoidae</taxon>
        <taxon>Kalotermitidae</taxon>
        <taxon>Cryptotermitinae</taxon>
        <taxon>Cryptotermes</taxon>
    </lineage>
</organism>
<evidence type="ECO:0000256" key="2">
    <source>
        <dbReference type="ARBA" id="ARBA00022448"/>
    </source>
</evidence>
<comment type="caution">
    <text evidence="6">The sequence shown here is derived from an EMBL/GenBank/DDBJ whole genome shotgun (WGS) entry which is preliminary data.</text>
</comment>
<dbReference type="GO" id="GO:0005770">
    <property type="term" value="C:late endosome"/>
    <property type="evidence" value="ECO:0007669"/>
    <property type="project" value="TreeGrafter"/>
</dbReference>
<accession>A0A2J7PFN6</accession>
<sequence>MRLRAIWIITVNKNVSLPLFSRHFSIVEACSKSVCGDAYIGIPSDESFVKALRTEVALIDAGTFVESRDSANKPILYPTFEIVLKENKSLWPVVVLENQGLLYCALPLIQQEVVTQKDKADITLADLPGVSLAVEALNGLVQCAPLTSSMTSLNTALTMQVHQFVNTCMSFGRVTCSNPFLVSQLINPSGKGKAKQPLWNPVPHKAKSQVIIHIKEEVRCMQVLFKMADYTYSGTRVDPQSIMVSSAPKVRCTVTTECVSSQYKIWNSEAEVPSVTDMPVQDLQKLLIE</sequence>
<name>A0A2J7PFN6_9NEOP</name>
<dbReference type="GO" id="GO:0005829">
    <property type="term" value="C:cytosol"/>
    <property type="evidence" value="ECO:0007669"/>
    <property type="project" value="TreeGrafter"/>
</dbReference>